<sequence length="105" mass="12139">MHETRKQTLMIRLTINLKGADPEISILSIVLSAKRLQKEREREKICAGGREEKGREGRGDPKRGGFQMRELERGRAEDTEGRRFGCHSGWLSFLSVRLVPHYFDQ</sequence>
<evidence type="ECO:0000313" key="2">
    <source>
        <dbReference type="EMBL" id="GIX76522.1"/>
    </source>
</evidence>
<feature type="region of interest" description="Disordered" evidence="1">
    <location>
        <begin position="41"/>
        <end position="81"/>
    </location>
</feature>
<dbReference type="AlphaFoldDB" id="A0AAV4MVI4"/>
<accession>A0AAV4MVI4</accession>
<dbReference type="EMBL" id="BPLQ01000932">
    <property type="protein sequence ID" value="GIX76522.1"/>
    <property type="molecule type" value="Genomic_DNA"/>
</dbReference>
<evidence type="ECO:0000313" key="3">
    <source>
        <dbReference type="Proteomes" id="UP001054837"/>
    </source>
</evidence>
<protein>
    <submittedName>
        <fullName evidence="2">Uncharacterized protein</fullName>
    </submittedName>
</protein>
<reference evidence="2 3" key="1">
    <citation type="submission" date="2021-06" db="EMBL/GenBank/DDBJ databases">
        <title>Caerostris darwini draft genome.</title>
        <authorList>
            <person name="Kono N."/>
            <person name="Arakawa K."/>
        </authorList>
    </citation>
    <scope>NUCLEOTIDE SEQUENCE [LARGE SCALE GENOMIC DNA]</scope>
</reference>
<keyword evidence="3" id="KW-1185">Reference proteome</keyword>
<gene>
    <name evidence="2" type="ORF">CDAR_182021</name>
</gene>
<comment type="caution">
    <text evidence="2">The sequence shown here is derived from an EMBL/GenBank/DDBJ whole genome shotgun (WGS) entry which is preliminary data.</text>
</comment>
<proteinExistence type="predicted"/>
<organism evidence="2 3">
    <name type="scientific">Caerostris darwini</name>
    <dbReference type="NCBI Taxonomy" id="1538125"/>
    <lineage>
        <taxon>Eukaryota</taxon>
        <taxon>Metazoa</taxon>
        <taxon>Ecdysozoa</taxon>
        <taxon>Arthropoda</taxon>
        <taxon>Chelicerata</taxon>
        <taxon>Arachnida</taxon>
        <taxon>Araneae</taxon>
        <taxon>Araneomorphae</taxon>
        <taxon>Entelegynae</taxon>
        <taxon>Araneoidea</taxon>
        <taxon>Araneidae</taxon>
        <taxon>Caerostris</taxon>
    </lineage>
</organism>
<dbReference type="Proteomes" id="UP001054837">
    <property type="component" value="Unassembled WGS sequence"/>
</dbReference>
<evidence type="ECO:0000256" key="1">
    <source>
        <dbReference type="SAM" id="MobiDB-lite"/>
    </source>
</evidence>
<name>A0AAV4MVI4_9ARAC</name>